<comment type="subcellular location">
    <subcellularLocation>
        <location evidence="1">Membrane</location>
        <topology evidence="1">Multi-pass membrane protein</topology>
    </subcellularLocation>
</comment>
<feature type="transmembrane region" description="Helical" evidence="6">
    <location>
        <begin position="419"/>
        <end position="438"/>
    </location>
</feature>
<keyword evidence="2 6" id="KW-0812">Transmembrane</keyword>
<dbReference type="EMBL" id="JAOBTW010000008">
    <property type="protein sequence ID" value="MDZ7282216.1"/>
    <property type="molecule type" value="Genomic_DNA"/>
</dbReference>
<feature type="transmembrane region" description="Helical" evidence="6">
    <location>
        <begin position="329"/>
        <end position="346"/>
    </location>
</feature>
<sequence length="442" mass="47680">MPMFADSRAPAEADRSMGTTYAEQAEGPHVKGFPYIRWTIIALFVGAMVINYLTRSILGVAAPAIMAEQHISSEQYSWITGAFQFGIMFQPVAGYLLDLIGLKIGFTLFVAVWSCITIGHGFANGWLGFAGLRGALGLVEGSAQPAGMKVVAEWFPARERGVAGGIYQIGASFGAVFAPPLVAWAVFHHSWRAAFFVAGGLGLLWVVAWLFWYATPARHRALSTRERTLIVEGQEAALVKHRRRPPLGELLRRRNLWAIAAARFLADPVWGMLSLWMPLYLVQARHFDLTQIALFAWLPFLAADLGCLFGPAVVAFLQRRGVNLIDARRGAFTLGAVLMTGMMFVGSVGSPVAAVALLCLGGFAHQTLSVTVITLCSDLFPQDQVATATGVSGTAANLGVLIFTLTLGSLVDQVGYQPFFILLGLLDLAGAALLWTLVRKPA</sequence>
<reference evidence="9" key="1">
    <citation type="submission" date="2023-07" db="EMBL/GenBank/DDBJ databases">
        <title>Whole genome sequence analysis of rice epiphytic Sphingomonas sanguinis OsEp_Plm_15B2.</title>
        <authorList>
            <person name="Sahu K.P."/>
            <person name="Asharani P."/>
            <person name="Reddy B."/>
            <person name="Kumar A."/>
        </authorList>
    </citation>
    <scope>NUCLEOTIDE SEQUENCE [LARGE SCALE GENOMIC DNA]</scope>
    <source>
        <strain evidence="9">OsEp_Plm_15B2</strain>
    </source>
</reference>
<keyword evidence="3 6" id="KW-1133">Transmembrane helix</keyword>
<protein>
    <submittedName>
        <fullName evidence="8">MFS transporter</fullName>
    </submittedName>
</protein>
<feature type="transmembrane region" description="Helical" evidence="6">
    <location>
        <begin position="385"/>
        <end position="407"/>
    </location>
</feature>
<evidence type="ECO:0000313" key="8">
    <source>
        <dbReference type="EMBL" id="MDZ7282216.1"/>
    </source>
</evidence>
<feature type="domain" description="Major facilitator superfamily (MFS) profile" evidence="7">
    <location>
        <begin position="39"/>
        <end position="442"/>
    </location>
</feature>
<keyword evidence="9" id="KW-1185">Reference proteome</keyword>
<evidence type="ECO:0000256" key="3">
    <source>
        <dbReference type="ARBA" id="ARBA00022989"/>
    </source>
</evidence>
<dbReference type="RefSeq" id="WP_322539303.1">
    <property type="nucleotide sequence ID" value="NZ_JAOBTW010000008.1"/>
</dbReference>
<evidence type="ECO:0000259" key="7">
    <source>
        <dbReference type="PROSITE" id="PS50850"/>
    </source>
</evidence>
<dbReference type="SUPFAM" id="SSF103473">
    <property type="entry name" value="MFS general substrate transporter"/>
    <property type="match status" value="1"/>
</dbReference>
<feature type="transmembrane region" description="Helical" evidence="6">
    <location>
        <begin position="256"/>
        <end position="282"/>
    </location>
</feature>
<name>A0ABU5LR47_9SPHN</name>
<evidence type="ECO:0000256" key="1">
    <source>
        <dbReference type="ARBA" id="ARBA00004141"/>
    </source>
</evidence>
<feature type="transmembrane region" description="Helical" evidence="6">
    <location>
        <begin position="35"/>
        <end position="54"/>
    </location>
</feature>
<evidence type="ECO:0000256" key="4">
    <source>
        <dbReference type="ARBA" id="ARBA00023136"/>
    </source>
</evidence>
<dbReference type="Proteomes" id="UP001292182">
    <property type="component" value="Unassembled WGS sequence"/>
</dbReference>
<feature type="transmembrane region" description="Helical" evidence="6">
    <location>
        <begin position="75"/>
        <end position="97"/>
    </location>
</feature>
<comment type="caution">
    <text evidence="8">The sequence shown here is derived from an EMBL/GenBank/DDBJ whole genome shotgun (WGS) entry which is preliminary data.</text>
</comment>
<dbReference type="PROSITE" id="PS50850">
    <property type="entry name" value="MFS"/>
    <property type="match status" value="1"/>
</dbReference>
<evidence type="ECO:0000256" key="6">
    <source>
        <dbReference type="SAM" id="Phobius"/>
    </source>
</evidence>
<dbReference type="InterPro" id="IPR036259">
    <property type="entry name" value="MFS_trans_sf"/>
</dbReference>
<organism evidence="8 9">
    <name type="scientific">Sphingomonas sanguinis</name>
    <dbReference type="NCBI Taxonomy" id="33051"/>
    <lineage>
        <taxon>Bacteria</taxon>
        <taxon>Pseudomonadati</taxon>
        <taxon>Pseudomonadota</taxon>
        <taxon>Alphaproteobacteria</taxon>
        <taxon>Sphingomonadales</taxon>
        <taxon>Sphingomonadaceae</taxon>
        <taxon>Sphingomonas</taxon>
    </lineage>
</organism>
<dbReference type="CDD" id="cd17319">
    <property type="entry name" value="MFS_ExuT_GudP_like"/>
    <property type="match status" value="1"/>
</dbReference>
<feature type="transmembrane region" description="Helical" evidence="6">
    <location>
        <begin position="352"/>
        <end position="373"/>
    </location>
</feature>
<evidence type="ECO:0000313" key="9">
    <source>
        <dbReference type="Proteomes" id="UP001292182"/>
    </source>
</evidence>
<feature type="transmembrane region" description="Helical" evidence="6">
    <location>
        <begin position="294"/>
        <end position="317"/>
    </location>
</feature>
<proteinExistence type="predicted"/>
<feature type="transmembrane region" description="Helical" evidence="6">
    <location>
        <begin position="103"/>
        <end position="123"/>
    </location>
</feature>
<keyword evidence="4 6" id="KW-0472">Membrane</keyword>
<dbReference type="PANTHER" id="PTHR11662:SF285">
    <property type="entry name" value="HEXURONATE TRANSPORTER"/>
    <property type="match status" value="1"/>
</dbReference>
<gene>
    <name evidence="8" type="ORF">N4G62_09270</name>
</gene>
<dbReference type="Gene3D" id="1.20.1250.20">
    <property type="entry name" value="MFS general substrate transporter like domains"/>
    <property type="match status" value="2"/>
</dbReference>
<accession>A0ABU5LR47</accession>
<feature type="transmembrane region" description="Helical" evidence="6">
    <location>
        <begin position="166"/>
        <end position="187"/>
    </location>
</feature>
<evidence type="ECO:0000256" key="5">
    <source>
        <dbReference type="SAM" id="MobiDB-lite"/>
    </source>
</evidence>
<feature type="region of interest" description="Disordered" evidence="5">
    <location>
        <begin position="1"/>
        <end position="20"/>
    </location>
</feature>
<dbReference type="InterPro" id="IPR020846">
    <property type="entry name" value="MFS_dom"/>
</dbReference>
<dbReference type="InterPro" id="IPR050382">
    <property type="entry name" value="MFS_Na/Anion_cotransporter"/>
</dbReference>
<feature type="transmembrane region" description="Helical" evidence="6">
    <location>
        <begin position="193"/>
        <end position="215"/>
    </location>
</feature>
<dbReference type="PANTHER" id="PTHR11662">
    <property type="entry name" value="SOLUTE CARRIER FAMILY 17"/>
    <property type="match status" value="1"/>
</dbReference>
<dbReference type="InterPro" id="IPR011701">
    <property type="entry name" value="MFS"/>
</dbReference>
<dbReference type="Pfam" id="PF07690">
    <property type="entry name" value="MFS_1"/>
    <property type="match status" value="2"/>
</dbReference>
<evidence type="ECO:0000256" key="2">
    <source>
        <dbReference type="ARBA" id="ARBA00022692"/>
    </source>
</evidence>